<dbReference type="STRING" id="694270.A0A395SXT4"/>
<protein>
    <recommendedName>
        <fullName evidence="6">Dipeptidase</fullName>
    </recommendedName>
</protein>
<dbReference type="InterPro" id="IPR005322">
    <property type="entry name" value="Peptidase_C69"/>
</dbReference>
<organism evidence="4 5">
    <name type="scientific">Fusarium longipes</name>
    <dbReference type="NCBI Taxonomy" id="694270"/>
    <lineage>
        <taxon>Eukaryota</taxon>
        <taxon>Fungi</taxon>
        <taxon>Dikarya</taxon>
        <taxon>Ascomycota</taxon>
        <taxon>Pezizomycotina</taxon>
        <taxon>Sordariomycetes</taxon>
        <taxon>Hypocreomycetidae</taxon>
        <taxon>Hypocreales</taxon>
        <taxon>Nectriaceae</taxon>
        <taxon>Fusarium</taxon>
    </lineage>
</organism>
<accession>A0A395SXT4</accession>
<dbReference type="AlphaFoldDB" id="A0A395SXT4"/>
<comment type="caution">
    <text evidence="4">The sequence shown here is derived from an EMBL/GenBank/DDBJ whole genome shotgun (WGS) entry which is preliminary data.</text>
</comment>
<keyword evidence="5" id="KW-1185">Reference proteome</keyword>
<dbReference type="EMBL" id="PXOG01000099">
    <property type="protein sequence ID" value="RGP77288.1"/>
    <property type="molecule type" value="Genomic_DNA"/>
</dbReference>
<feature type="compositionally biased region" description="Polar residues" evidence="2">
    <location>
        <begin position="101"/>
        <end position="127"/>
    </location>
</feature>
<evidence type="ECO:0000256" key="1">
    <source>
        <dbReference type="ARBA" id="ARBA00005705"/>
    </source>
</evidence>
<sequence>MVPAATYSQVGPKVLPVILTVGGATVASRSLINNKHYREPTNDIMSEYEVNKDGVVAGPRSEASSIDNASSLNQETRNTSQTTDPTPNPEAKPLPPEELSQHSSRSTSHTGESIDQNVRTATTVDTSPSEKHRDSDNDTADSQTEMDEYEPLSPKVEGEILDTIKQKLLSMWTYSVKDSYPSLFAYCIRELSFQICHGTITSLESVRESHTMSDAEAVLVQSSIRRAWPQDRTSKYVSQSVVESDGTFPAIEMPWDLIREPYKSDYNKLRHERSRRSRSDQMENAKYAGYEDTWHRWCFAAAKHDKTGPLFEIPNLFHILILRDQSEYGWIKYGWIKRSDEVSRSYSKSRYGLEAHEKTIPITQFLLEICVLFDESMDHWENTLETIEDLAHVELSDFDDQARVEDLMFDKSFDRSKDYFIALQLLRIVDEWMAKVVTTIEDIRNDPDFSRDFLEPTLIINEVDKNLDAVDRHIKKRTGAIQKRIQKKTEEIKSLRDGLFNATSLRESTKAMALNQAIYVFTVVTVLFTPVSFLAVMIGFTALVAVWLACPASASYAFYVGKNLTQDGSVIVGGTGEEVSSHWLQLFPARDHPPNSTITVGVTKDATFPGELIQIPQVSHTFRYMSMEYSDFEGFPAPLTNGGLNEKGVTVRDVWADNRDELLEMTPNPQRGVQYSDFARIVMERASTAREGVEIIGDLMAKYGEATYGGNSHLIADKDEGWVVWEMAGGKKLWAAQRLGPNDVKVLYPGYIEDFPTDFKDSHDYAGSENIVSFAIEQGWWNETSGKPFNIFNVYGPQDPRYKARDGGYKFMSQAALENATLDMVPLTEAKMMQRVRDPRIADDEAGYGQVVSLRKGMDRDMLRIWNAPATSVAAPFVPWWLGVQSIPPEFGQHRYLTTGASSSFLNPDYQLQEASEFAGRIFKRVLYYMCSEPNKYHPIVTEMYKKFESASRLQIEGWVEKTALTMIQQGDRKAAQSLLTYYSHTRAAEALEIGHTLNNAMDGYIKLTGKWRWPKGDQINDSGQGNETVNCLVGFDPDKPRYLQDN</sequence>
<gene>
    <name evidence="4" type="ORF">FLONG3_4586</name>
</gene>
<evidence type="ECO:0000256" key="2">
    <source>
        <dbReference type="SAM" id="MobiDB-lite"/>
    </source>
</evidence>
<keyword evidence="3" id="KW-0812">Transmembrane</keyword>
<feature type="region of interest" description="Disordered" evidence="2">
    <location>
        <begin position="58"/>
        <end position="155"/>
    </location>
</feature>
<keyword evidence="3" id="KW-0472">Membrane</keyword>
<feature type="compositionally biased region" description="Pro residues" evidence="2">
    <location>
        <begin position="86"/>
        <end position="96"/>
    </location>
</feature>
<name>A0A395SXT4_9HYPO</name>
<proteinExistence type="inferred from homology"/>
<dbReference type="GO" id="GO:0070004">
    <property type="term" value="F:cysteine-type exopeptidase activity"/>
    <property type="evidence" value="ECO:0007669"/>
    <property type="project" value="InterPro"/>
</dbReference>
<evidence type="ECO:0008006" key="6">
    <source>
        <dbReference type="Google" id="ProtNLM"/>
    </source>
</evidence>
<dbReference type="GO" id="GO:0016805">
    <property type="term" value="F:dipeptidase activity"/>
    <property type="evidence" value="ECO:0007669"/>
    <property type="project" value="InterPro"/>
</dbReference>
<dbReference type="InterPro" id="IPR002523">
    <property type="entry name" value="MgTranspt_CorA/ZnTranspt_ZntB"/>
</dbReference>
<dbReference type="Pfam" id="PF01544">
    <property type="entry name" value="CorA"/>
    <property type="match status" value="1"/>
</dbReference>
<dbReference type="GO" id="GO:0006508">
    <property type="term" value="P:proteolysis"/>
    <property type="evidence" value="ECO:0007669"/>
    <property type="project" value="InterPro"/>
</dbReference>
<evidence type="ECO:0000313" key="5">
    <source>
        <dbReference type="Proteomes" id="UP000266234"/>
    </source>
</evidence>
<feature type="compositionally biased region" description="Polar residues" evidence="2">
    <location>
        <begin position="62"/>
        <end position="85"/>
    </location>
</feature>
<dbReference type="PANTHER" id="PTHR12994">
    <property type="entry name" value="SECERNIN"/>
    <property type="match status" value="1"/>
</dbReference>
<dbReference type="Proteomes" id="UP000266234">
    <property type="component" value="Unassembled WGS sequence"/>
</dbReference>
<comment type="similarity">
    <text evidence="1">Belongs to the peptidase C69 family. Secernin subfamily.</text>
</comment>
<dbReference type="PANTHER" id="PTHR12994:SF17">
    <property type="entry name" value="LD30995P"/>
    <property type="match status" value="1"/>
</dbReference>
<keyword evidence="3" id="KW-1133">Transmembrane helix</keyword>
<dbReference type="Gene3D" id="3.60.60.10">
    <property type="entry name" value="Penicillin V Acylase, Chain A"/>
    <property type="match status" value="1"/>
</dbReference>
<feature type="transmembrane region" description="Helical" evidence="3">
    <location>
        <begin position="518"/>
        <end position="548"/>
    </location>
</feature>
<dbReference type="OrthoDB" id="5175656at2759"/>
<evidence type="ECO:0000256" key="3">
    <source>
        <dbReference type="SAM" id="Phobius"/>
    </source>
</evidence>
<evidence type="ECO:0000313" key="4">
    <source>
        <dbReference type="EMBL" id="RGP77288.1"/>
    </source>
</evidence>
<dbReference type="Pfam" id="PF03577">
    <property type="entry name" value="Peptidase_C69"/>
    <property type="match status" value="1"/>
</dbReference>
<reference evidence="4 5" key="1">
    <citation type="journal article" date="2018" name="PLoS Pathog.">
        <title>Evolution of structural diversity of trichothecenes, a family of toxins produced by plant pathogenic and entomopathogenic fungi.</title>
        <authorList>
            <person name="Proctor R.H."/>
            <person name="McCormick S.P."/>
            <person name="Kim H.S."/>
            <person name="Cardoza R.E."/>
            <person name="Stanley A.M."/>
            <person name="Lindo L."/>
            <person name="Kelly A."/>
            <person name="Brown D.W."/>
            <person name="Lee T."/>
            <person name="Vaughan M.M."/>
            <person name="Alexander N.J."/>
            <person name="Busman M."/>
            <person name="Gutierrez S."/>
        </authorList>
    </citation>
    <scope>NUCLEOTIDE SEQUENCE [LARGE SCALE GENOMIC DNA]</scope>
    <source>
        <strain evidence="4 5">NRRL 20695</strain>
    </source>
</reference>